<reference evidence="5" key="1">
    <citation type="submission" date="2024-06" db="EMBL/GenBank/DDBJ databases">
        <title>Multi-omics analyses provide insights into the biosynthesis of the anticancer antibiotic pleurotin in Hohenbuehelia grisea.</title>
        <authorList>
            <person name="Weaver J.A."/>
            <person name="Alberti F."/>
        </authorList>
    </citation>
    <scope>NUCLEOTIDE SEQUENCE [LARGE SCALE GENOMIC DNA]</scope>
    <source>
        <strain evidence="5">T-177</strain>
    </source>
</reference>
<dbReference type="InterPro" id="IPR002018">
    <property type="entry name" value="CarbesteraseB"/>
</dbReference>
<dbReference type="Pfam" id="PF00135">
    <property type="entry name" value="COesterase"/>
    <property type="match status" value="1"/>
</dbReference>
<evidence type="ECO:0000256" key="2">
    <source>
        <dbReference type="ARBA" id="ARBA00022801"/>
    </source>
</evidence>
<dbReference type="PANTHER" id="PTHR43918">
    <property type="entry name" value="ACETYLCHOLINESTERASE"/>
    <property type="match status" value="1"/>
</dbReference>
<comment type="similarity">
    <text evidence="1">Belongs to the type-B carboxylesterase/lipase family.</text>
</comment>
<gene>
    <name evidence="4" type="ORF">HGRIS_009286</name>
</gene>
<evidence type="ECO:0000313" key="5">
    <source>
        <dbReference type="Proteomes" id="UP001556367"/>
    </source>
</evidence>
<dbReference type="PANTHER" id="PTHR43918:SF4">
    <property type="entry name" value="CARBOXYLIC ESTER HYDROLASE"/>
    <property type="match status" value="1"/>
</dbReference>
<protein>
    <recommendedName>
        <fullName evidence="3">Carboxylesterase type B domain-containing protein</fullName>
    </recommendedName>
</protein>
<dbReference type="InterPro" id="IPR050654">
    <property type="entry name" value="AChE-related_enzymes"/>
</dbReference>
<evidence type="ECO:0000313" key="4">
    <source>
        <dbReference type="EMBL" id="KAL0949208.1"/>
    </source>
</evidence>
<dbReference type="Gene3D" id="3.40.50.1820">
    <property type="entry name" value="alpha/beta hydrolase"/>
    <property type="match status" value="1"/>
</dbReference>
<dbReference type="Proteomes" id="UP001556367">
    <property type="component" value="Unassembled WGS sequence"/>
</dbReference>
<dbReference type="EMBL" id="JASNQZ010000012">
    <property type="protein sequence ID" value="KAL0949208.1"/>
    <property type="molecule type" value="Genomic_DNA"/>
</dbReference>
<dbReference type="SUPFAM" id="SSF53474">
    <property type="entry name" value="alpha/beta-Hydrolases"/>
    <property type="match status" value="1"/>
</dbReference>
<evidence type="ECO:0000256" key="1">
    <source>
        <dbReference type="ARBA" id="ARBA00005964"/>
    </source>
</evidence>
<keyword evidence="5" id="KW-1185">Reference proteome</keyword>
<proteinExistence type="inferred from homology"/>
<dbReference type="InterPro" id="IPR029058">
    <property type="entry name" value="AB_hydrolase_fold"/>
</dbReference>
<evidence type="ECO:0000259" key="3">
    <source>
        <dbReference type="Pfam" id="PF00135"/>
    </source>
</evidence>
<feature type="domain" description="Carboxylesterase type B" evidence="3">
    <location>
        <begin position="2"/>
        <end position="305"/>
    </location>
</feature>
<name>A0ABR3J110_9AGAR</name>
<accession>A0ABR3J110</accession>
<keyword evidence="2" id="KW-0378">Hydrolase</keyword>
<organism evidence="4 5">
    <name type="scientific">Hohenbuehelia grisea</name>
    <dbReference type="NCBI Taxonomy" id="104357"/>
    <lineage>
        <taxon>Eukaryota</taxon>
        <taxon>Fungi</taxon>
        <taxon>Dikarya</taxon>
        <taxon>Basidiomycota</taxon>
        <taxon>Agaricomycotina</taxon>
        <taxon>Agaricomycetes</taxon>
        <taxon>Agaricomycetidae</taxon>
        <taxon>Agaricales</taxon>
        <taxon>Pleurotineae</taxon>
        <taxon>Pleurotaceae</taxon>
        <taxon>Hohenbuehelia</taxon>
    </lineage>
</organism>
<comment type="caution">
    <text evidence="4">The sequence shown here is derived from an EMBL/GenBank/DDBJ whole genome shotgun (WGS) entry which is preliminary data.</text>
</comment>
<sequence length="324" mass="35614">MYHLLNPALKTLARSVILESGAIPRPRDYCENHACPVIQEHWNRFVSEIPECAAALKNSMDCIRTNATQSSLITAIKAVVTWESSFSYNPMIDGPGGLIPDVPARLFAAGKYVHIPIISGSNLDEGTVFAPRDLETPQDLENYLKSLFPEASSQDIDKLSQLYPDVPAAGSPFNTGNNTFGMSSQYKRAAAIAGDSMFIGGQRRLNGDLSKTDGTFYAYRFSVPEAALDPSLGVAHSAELDYVYGNPKTSSARAIAVSKQMVDYWISFATSLNPNDGRGLERPQWPKYQSNQPEILELHSEGTKKIVDNFRAAQIDHILKLIDL</sequence>